<dbReference type="RefSeq" id="WP_147583128.1">
    <property type="nucleotide sequence ID" value="NZ_CP042831.1"/>
</dbReference>
<dbReference type="OrthoDB" id="1375583at2"/>
<dbReference type="KEGG" id="fak:FUA48_08500"/>
<name>A0A5B9FRK5_9FLAO</name>
<evidence type="ECO:0000313" key="1">
    <source>
        <dbReference type="EMBL" id="QEE49620.1"/>
    </source>
</evidence>
<accession>A0A5B9FRK5</accession>
<protein>
    <submittedName>
        <fullName evidence="1">Uncharacterized protein</fullName>
    </submittedName>
</protein>
<keyword evidence="2" id="KW-1185">Reference proteome</keyword>
<sequence>MKKVKLTKVTPDEIRVMQEQIFHYSEALRWNIKNLDIEDFLNVLASMDIGFRLWLTFRKRVESYQDKFTLTLKVSEAVVLLKCFMWPGENRTDYEKNVTLKYKTIIDQQLKNI</sequence>
<gene>
    <name evidence="1" type="ORF">FUA48_08500</name>
</gene>
<dbReference type="Proteomes" id="UP000321222">
    <property type="component" value="Chromosome"/>
</dbReference>
<evidence type="ECO:0000313" key="2">
    <source>
        <dbReference type="Proteomes" id="UP000321222"/>
    </source>
</evidence>
<dbReference type="AlphaFoldDB" id="A0A5B9FRK5"/>
<proteinExistence type="predicted"/>
<organism evidence="1 2">
    <name type="scientific">Flavobacterium alkalisoli</name>
    <dbReference type="NCBI Taxonomy" id="2602769"/>
    <lineage>
        <taxon>Bacteria</taxon>
        <taxon>Pseudomonadati</taxon>
        <taxon>Bacteroidota</taxon>
        <taxon>Flavobacteriia</taxon>
        <taxon>Flavobacteriales</taxon>
        <taxon>Flavobacteriaceae</taxon>
        <taxon>Flavobacterium</taxon>
    </lineage>
</organism>
<dbReference type="EMBL" id="CP042831">
    <property type="protein sequence ID" value="QEE49620.1"/>
    <property type="molecule type" value="Genomic_DNA"/>
</dbReference>
<reference evidence="1 2" key="1">
    <citation type="submission" date="2019-08" db="EMBL/GenBank/DDBJ databases">
        <title>Flavobacterium alkalisoli sp. nov., isolated from rhizosphere soil of Suaeda salsa.</title>
        <authorList>
            <person name="Sun J.-Q."/>
            <person name="Xu L."/>
        </authorList>
    </citation>
    <scope>NUCLEOTIDE SEQUENCE [LARGE SCALE GENOMIC DNA]</scope>
    <source>
        <strain evidence="1 2">XS-5</strain>
    </source>
</reference>